<feature type="compositionally biased region" description="Low complexity" evidence="1">
    <location>
        <begin position="210"/>
        <end position="275"/>
    </location>
</feature>
<evidence type="ECO:0000256" key="2">
    <source>
        <dbReference type="SAM" id="Phobius"/>
    </source>
</evidence>
<sequence>MNNIKLTPDAIAVNIGTAGYILDKATDGTTIVYSINPGQSNKLQVVTTTGDVLPFSANIAATSQNSQIITYRVDGTTASFNSFDTTTGKWAGIGLKAPSPKPSTGSPGGSNGGSGNGSGNSTSGSEDKGGAPIGAIVGGVVGGLIVIALIAFLFVRHRRQKKKVDTPVVPTYYAETSQQSGTAPGAAAAVLQSPTPAYQESPFVAAAQFKPQQQQFQPQPQQQQFQPQQPQQFQPQQQQQFQPQQQQQFQPQQLQQLQPQVFQQQQQVQPQQAQPGYADPRLSYNPYSAAPGQPPIVQQQPTGQPPNIFQPHQSVYSISPAHSQQAYVYPPGTQPGSIPSQNTSPSHYQMLPTGSTPGASVGSPSQTPVVYTPPNVTGYQHPPQ</sequence>
<feature type="region of interest" description="Disordered" evidence="1">
    <location>
        <begin position="210"/>
        <end position="312"/>
    </location>
</feature>
<keyword evidence="2" id="KW-0812">Transmembrane</keyword>
<dbReference type="Proteomes" id="UP000078512">
    <property type="component" value="Unassembled WGS sequence"/>
</dbReference>
<dbReference type="EMBL" id="KV442022">
    <property type="protein sequence ID" value="OAQ33212.1"/>
    <property type="molecule type" value="Genomic_DNA"/>
</dbReference>
<keyword evidence="4" id="KW-1185">Reference proteome</keyword>
<feature type="region of interest" description="Disordered" evidence="1">
    <location>
        <begin position="91"/>
        <end position="127"/>
    </location>
</feature>
<accession>A0A197K6C5</accession>
<dbReference type="AlphaFoldDB" id="A0A197K6C5"/>
<dbReference type="STRING" id="1314771.A0A197K6C5"/>
<feature type="compositionally biased region" description="Polar residues" evidence="1">
    <location>
        <begin position="296"/>
        <end position="312"/>
    </location>
</feature>
<organism evidence="3 4">
    <name type="scientific">Linnemannia elongata AG-77</name>
    <dbReference type="NCBI Taxonomy" id="1314771"/>
    <lineage>
        <taxon>Eukaryota</taxon>
        <taxon>Fungi</taxon>
        <taxon>Fungi incertae sedis</taxon>
        <taxon>Mucoromycota</taxon>
        <taxon>Mortierellomycotina</taxon>
        <taxon>Mortierellomycetes</taxon>
        <taxon>Mortierellales</taxon>
        <taxon>Mortierellaceae</taxon>
        <taxon>Linnemannia</taxon>
    </lineage>
</organism>
<feature type="compositionally biased region" description="Gly residues" evidence="1">
    <location>
        <begin position="106"/>
        <end position="118"/>
    </location>
</feature>
<evidence type="ECO:0000313" key="3">
    <source>
        <dbReference type="EMBL" id="OAQ33212.1"/>
    </source>
</evidence>
<proteinExistence type="predicted"/>
<protein>
    <submittedName>
        <fullName evidence="3">Uncharacterized protein</fullName>
    </submittedName>
</protein>
<name>A0A197K6C5_9FUNG</name>
<dbReference type="OrthoDB" id="2431312at2759"/>
<feature type="transmembrane region" description="Helical" evidence="2">
    <location>
        <begin position="133"/>
        <end position="155"/>
    </location>
</feature>
<evidence type="ECO:0000313" key="4">
    <source>
        <dbReference type="Proteomes" id="UP000078512"/>
    </source>
</evidence>
<keyword evidence="2" id="KW-1133">Transmembrane helix</keyword>
<keyword evidence="2" id="KW-0472">Membrane</keyword>
<feature type="region of interest" description="Disordered" evidence="1">
    <location>
        <begin position="326"/>
        <end position="384"/>
    </location>
</feature>
<reference evidence="3 4" key="1">
    <citation type="submission" date="2016-05" db="EMBL/GenBank/DDBJ databases">
        <title>Genome sequencing reveals origins of a unique bacterial endosymbiosis in the earliest lineages of terrestrial Fungi.</title>
        <authorList>
            <consortium name="DOE Joint Genome Institute"/>
            <person name="Uehling J."/>
            <person name="Gryganskyi A."/>
            <person name="Hameed K."/>
            <person name="Tschaplinski T."/>
            <person name="Misztal P."/>
            <person name="Wu S."/>
            <person name="Desiro A."/>
            <person name="Vande Pol N."/>
            <person name="Du Z.-Y."/>
            <person name="Zienkiewicz A."/>
            <person name="Zienkiewicz K."/>
            <person name="Morin E."/>
            <person name="Tisserant E."/>
            <person name="Splivallo R."/>
            <person name="Hainaut M."/>
            <person name="Henrissat B."/>
            <person name="Ohm R."/>
            <person name="Kuo A."/>
            <person name="Yan J."/>
            <person name="Lipzen A."/>
            <person name="Nolan M."/>
            <person name="Labutti K."/>
            <person name="Barry K."/>
            <person name="Goldstein A."/>
            <person name="Labbe J."/>
            <person name="Schadt C."/>
            <person name="Tuskan G."/>
            <person name="Grigoriev I."/>
            <person name="Martin F."/>
            <person name="Vilgalys R."/>
            <person name="Bonito G."/>
        </authorList>
    </citation>
    <scope>NUCLEOTIDE SEQUENCE [LARGE SCALE GENOMIC DNA]</scope>
    <source>
        <strain evidence="3 4">AG-77</strain>
    </source>
</reference>
<gene>
    <name evidence="3" type="ORF">K457DRAFT_257337</name>
</gene>
<evidence type="ECO:0000256" key="1">
    <source>
        <dbReference type="SAM" id="MobiDB-lite"/>
    </source>
</evidence>
<feature type="compositionally biased region" description="Polar residues" evidence="1">
    <location>
        <begin position="334"/>
        <end position="378"/>
    </location>
</feature>